<organism evidence="1">
    <name type="scientific">Rhizophora mucronata</name>
    <name type="common">Asiatic mangrove</name>
    <dbReference type="NCBI Taxonomy" id="61149"/>
    <lineage>
        <taxon>Eukaryota</taxon>
        <taxon>Viridiplantae</taxon>
        <taxon>Streptophyta</taxon>
        <taxon>Embryophyta</taxon>
        <taxon>Tracheophyta</taxon>
        <taxon>Spermatophyta</taxon>
        <taxon>Magnoliopsida</taxon>
        <taxon>eudicotyledons</taxon>
        <taxon>Gunneridae</taxon>
        <taxon>Pentapetalae</taxon>
        <taxon>rosids</taxon>
        <taxon>fabids</taxon>
        <taxon>Malpighiales</taxon>
        <taxon>Rhizophoraceae</taxon>
        <taxon>Rhizophora</taxon>
    </lineage>
</organism>
<name>A0A2P2JIB6_RHIMU</name>
<proteinExistence type="predicted"/>
<accession>A0A2P2JIB6</accession>
<evidence type="ECO:0000313" key="1">
    <source>
        <dbReference type="EMBL" id="MBW93222.1"/>
    </source>
</evidence>
<protein>
    <submittedName>
        <fullName evidence="1">Uncharacterized protein</fullName>
    </submittedName>
</protein>
<dbReference type="EMBL" id="GGEC01012739">
    <property type="protein sequence ID" value="MBW93222.1"/>
    <property type="molecule type" value="Transcribed_RNA"/>
</dbReference>
<dbReference type="AlphaFoldDB" id="A0A2P2JIB6"/>
<reference evidence="1" key="1">
    <citation type="submission" date="2018-02" db="EMBL/GenBank/DDBJ databases">
        <title>Rhizophora mucronata_Transcriptome.</title>
        <authorList>
            <person name="Meera S.P."/>
            <person name="Sreeshan A."/>
            <person name="Augustine A."/>
        </authorList>
    </citation>
    <scope>NUCLEOTIDE SEQUENCE</scope>
    <source>
        <tissue evidence="1">Leaf</tissue>
    </source>
</reference>
<sequence length="29" mass="3501">MWQINLTWFLQLGSILMNVRMLVQNVPVR</sequence>